<evidence type="ECO:0000313" key="5">
    <source>
        <dbReference type="Proteomes" id="UP001168990"/>
    </source>
</evidence>
<dbReference type="InterPro" id="IPR010357">
    <property type="entry name" value="TXNDC17_dom"/>
</dbReference>
<dbReference type="AlphaFoldDB" id="A0AA39FJA5"/>
<accession>A0AA39FJA5</accession>
<dbReference type="Gene3D" id="3.40.30.10">
    <property type="entry name" value="Glutaredoxin"/>
    <property type="match status" value="1"/>
</dbReference>
<organism evidence="4 5">
    <name type="scientific">Microctonus aethiopoides</name>
    <dbReference type="NCBI Taxonomy" id="144406"/>
    <lineage>
        <taxon>Eukaryota</taxon>
        <taxon>Metazoa</taxon>
        <taxon>Ecdysozoa</taxon>
        <taxon>Arthropoda</taxon>
        <taxon>Hexapoda</taxon>
        <taxon>Insecta</taxon>
        <taxon>Pterygota</taxon>
        <taxon>Neoptera</taxon>
        <taxon>Endopterygota</taxon>
        <taxon>Hymenoptera</taxon>
        <taxon>Apocrita</taxon>
        <taxon>Ichneumonoidea</taxon>
        <taxon>Braconidae</taxon>
        <taxon>Euphorinae</taxon>
        <taxon>Microctonus</taxon>
    </lineage>
</organism>
<dbReference type="PANTHER" id="PTHR12452">
    <property type="entry name" value="42-9-9 PROTEIN-RELATED"/>
    <property type="match status" value="1"/>
</dbReference>
<dbReference type="GO" id="GO:0047134">
    <property type="term" value="F:protein-disulfide reductase [NAD(P)H] activity"/>
    <property type="evidence" value="ECO:0007669"/>
    <property type="project" value="InterPro"/>
</dbReference>
<evidence type="ECO:0000256" key="1">
    <source>
        <dbReference type="ARBA" id="ARBA00008987"/>
    </source>
</evidence>
<evidence type="ECO:0000259" key="3">
    <source>
        <dbReference type="Pfam" id="PF06110"/>
    </source>
</evidence>
<dbReference type="PANTHER" id="PTHR12452:SF0">
    <property type="entry name" value="THIOREDOXIN DOMAIN-CONTAINING PROTEIN 17"/>
    <property type="match status" value="1"/>
</dbReference>
<reference evidence="4" key="1">
    <citation type="journal article" date="2023" name="bioRxiv">
        <title>Scaffold-level genome assemblies of two parasitoid biocontrol wasps reveal the parthenogenesis mechanism and an associated novel virus.</title>
        <authorList>
            <person name="Inwood S."/>
            <person name="Skelly J."/>
            <person name="Guhlin J."/>
            <person name="Harrop T."/>
            <person name="Goldson S."/>
            <person name="Dearden P."/>
        </authorList>
    </citation>
    <scope>NUCLEOTIDE SEQUENCE</scope>
    <source>
        <strain evidence="4">Irish</strain>
        <tissue evidence="4">Whole body</tissue>
    </source>
</reference>
<proteinExistence type="inferred from homology"/>
<protein>
    <recommendedName>
        <fullName evidence="2">Thioredoxin domain-containing protein 17</fullName>
    </recommendedName>
</protein>
<dbReference type="InterPro" id="IPR036249">
    <property type="entry name" value="Thioredoxin-like_sf"/>
</dbReference>
<dbReference type="EMBL" id="JAQQBS010000003">
    <property type="protein sequence ID" value="KAK0170639.1"/>
    <property type="molecule type" value="Genomic_DNA"/>
</dbReference>
<comment type="similarity">
    <text evidence="1">Belongs to the thioredoxin family.</text>
</comment>
<dbReference type="Proteomes" id="UP001168990">
    <property type="component" value="Unassembled WGS sequence"/>
</dbReference>
<reference evidence="4" key="2">
    <citation type="submission" date="2023-03" db="EMBL/GenBank/DDBJ databases">
        <authorList>
            <person name="Inwood S.N."/>
            <person name="Skelly J.G."/>
            <person name="Guhlin J."/>
            <person name="Harrop T.W.R."/>
            <person name="Goldson S.G."/>
            <person name="Dearden P.K."/>
        </authorList>
    </citation>
    <scope>NUCLEOTIDE SEQUENCE</scope>
    <source>
        <strain evidence="4">Irish</strain>
        <tissue evidence="4">Whole body</tissue>
    </source>
</reference>
<dbReference type="SUPFAM" id="SSF52833">
    <property type="entry name" value="Thioredoxin-like"/>
    <property type="match status" value="1"/>
</dbReference>
<gene>
    <name evidence="4" type="ORF">PV328_008466</name>
</gene>
<dbReference type="GO" id="GO:0005829">
    <property type="term" value="C:cytosol"/>
    <property type="evidence" value="ECO:0007669"/>
    <property type="project" value="TreeGrafter"/>
</dbReference>
<name>A0AA39FJA5_9HYME</name>
<dbReference type="InterPro" id="IPR045108">
    <property type="entry name" value="TXNDC17-like"/>
</dbReference>
<keyword evidence="5" id="KW-1185">Reference proteome</keyword>
<sequence length="126" mass="14412">MIIRHHIEGYENLLELIKNIKVNGPIIVLYSGSKLPNGRSWCSDCVEAAPFIERGLEFAPESSHFIHVEVGDRTFWKDHKCPFRTSPKTKLNVLPTLSLWGTQKRLEGAQCLDLGLFEMLFNEDEV</sequence>
<evidence type="ECO:0000256" key="2">
    <source>
        <dbReference type="ARBA" id="ARBA00016949"/>
    </source>
</evidence>
<comment type="caution">
    <text evidence="4">The sequence shown here is derived from an EMBL/GenBank/DDBJ whole genome shotgun (WGS) entry which is preliminary data.</text>
</comment>
<feature type="domain" description="Thioredoxin" evidence="3">
    <location>
        <begin position="8"/>
        <end position="123"/>
    </location>
</feature>
<evidence type="ECO:0000313" key="4">
    <source>
        <dbReference type="EMBL" id="KAK0170639.1"/>
    </source>
</evidence>
<dbReference type="Pfam" id="PF06110">
    <property type="entry name" value="TXD17-like_Trx"/>
    <property type="match status" value="1"/>
</dbReference>